<dbReference type="Proteomes" id="UP001500359">
    <property type="component" value="Unassembled WGS sequence"/>
</dbReference>
<comment type="caution">
    <text evidence="1">The sequence shown here is derived from an EMBL/GenBank/DDBJ whole genome shotgun (WGS) entry which is preliminary data.</text>
</comment>
<keyword evidence="2" id="KW-1185">Reference proteome</keyword>
<sequence>MIAENLTMNDLFLQLGLDNDDESIDAFIESHKGIPSATRLEDASFWSDSQATFVRSALLEDAEWAELIDHLDSMLR</sequence>
<evidence type="ECO:0000313" key="2">
    <source>
        <dbReference type="Proteomes" id="UP001500359"/>
    </source>
</evidence>
<dbReference type="InterPro" id="IPR021250">
    <property type="entry name" value="DUF2789"/>
</dbReference>
<protein>
    <submittedName>
        <fullName evidence="1">DUF2789 domain-containing protein</fullName>
    </submittedName>
</protein>
<dbReference type="Gene3D" id="1.10.10.1130">
    <property type="entry name" value="Uncharacterised protein PF10982, DUF2789"/>
    <property type="match status" value="1"/>
</dbReference>
<gene>
    <name evidence="1" type="ORF">GCM10009114_20490</name>
</gene>
<dbReference type="RefSeq" id="WP_343859542.1">
    <property type="nucleotide sequence ID" value="NZ_BAAAFD010000005.1"/>
</dbReference>
<name>A0ABP3WW09_9ALTE</name>
<proteinExistence type="predicted"/>
<organism evidence="1 2">
    <name type="scientific">Aliiglaciecola litoralis</name>
    <dbReference type="NCBI Taxonomy" id="582857"/>
    <lineage>
        <taxon>Bacteria</taxon>
        <taxon>Pseudomonadati</taxon>
        <taxon>Pseudomonadota</taxon>
        <taxon>Gammaproteobacteria</taxon>
        <taxon>Alteromonadales</taxon>
        <taxon>Alteromonadaceae</taxon>
        <taxon>Aliiglaciecola</taxon>
    </lineage>
</organism>
<dbReference type="Pfam" id="PF10982">
    <property type="entry name" value="DUF2789"/>
    <property type="match status" value="1"/>
</dbReference>
<dbReference type="EMBL" id="BAAAFD010000005">
    <property type="protein sequence ID" value="GAA0856886.1"/>
    <property type="molecule type" value="Genomic_DNA"/>
</dbReference>
<dbReference type="InterPro" id="IPR038086">
    <property type="entry name" value="DUF2789_sf"/>
</dbReference>
<reference evidence="2" key="1">
    <citation type="journal article" date="2019" name="Int. J. Syst. Evol. Microbiol.">
        <title>The Global Catalogue of Microorganisms (GCM) 10K type strain sequencing project: providing services to taxonomists for standard genome sequencing and annotation.</title>
        <authorList>
            <consortium name="The Broad Institute Genomics Platform"/>
            <consortium name="The Broad Institute Genome Sequencing Center for Infectious Disease"/>
            <person name="Wu L."/>
            <person name="Ma J."/>
        </authorList>
    </citation>
    <scope>NUCLEOTIDE SEQUENCE [LARGE SCALE GENOMIC DNA]</scope>
    <source>
        <strain evidence="2">JCM 15896</strain>
    </source>
</reference>
<evidence type="ECO:0000313" key="1">
    <source>
        <dbReference type="EMBL" id="GAA0856886.1"/>
    </source>
</evidence>
<accession>A0ABP3WW09</accession>